<protein>
    <recommendedName>
        <fullName evidence="5">GPI anchored cell wall protein</fullName>
    </recommendedName>
</protein>
<dbReference type="EMBL" id="ML977326">
    <property type="protein sequence ID" value="KAF2114263.1"/>
    <property type="molecule type" value="Genomic_DNA"/>
</dbReference>
<evidence type="ECO:0000313" key="3">
    <source>
        <dbReference type="EMBL" id="KAF2114263.1"/>
    </source>
</evidence>
<gene>
    <name evidence="3" type="ORF">BDV96DRAFT_577859</name>
</gene>
<evidence type="ECO:0000256" key="2">
    <source>
        <dbReference type="SAM" id="SignalP"/>
    </source>
</evidence>
<dbReference type="PANTHER" id="PTHR40640:SF1">
    <property type="entry name" value="ANCHORED GLYCOPROTEIN, PUTATIVE (AFU_ORTHOLOGUE AFUA_8G04860)-RELATED"/>
    <property type="match status" value="1"/>
</dbReference>
<evidence type="ECO:0000256" key="1">
    <source>
        <dbReference type="SAM" id="MobiDB-lite"/>
    </source>
</evidence>
<feature type="chain" id="PRO_5025516831" description="GPI anchored cell wall protein" evidence="2">
    <location>
        <begin position="18"/>
        <end position="198"/>
    </location>
</feature>
<evidence type="ECO:0000313" key="4">
    <source>
        <dbReference type="Proteomes" id="UP000799770"/>
    </source>
</evidence>
<evidence type="ECO:0008006" key="5">
    <source>
        <dbReference type="Google" id="ProtNLM"/>
    </source>
</evidence>
<keyword evidence="4" id="KW-1185">Reference proteome</keyword>
<dbReference type="PANTHER" id="PTHR40640">
    <property type="entry name" value="ANCHORED GLYCOPROTEIN, PUTATIVE (AFU_ORTHOLOGUE AFUA_8G04860)-RELATED"/>
    <property type="match status" value="1"/>
</dbReference>
<name>A0A6A5Z5H0_9PLEO</name>
<dbReference type="Proteomes" id="UP000799770">
    <property type="component" value="Unassembled WGS sequence"/>
</dbReference>
<organism evidence="3 4">
    <name type="scientific">Lophiotrema nucula</name>
    <dbReference type="NCBI Taxonomy" id="690887"/>
    <lineage>
        <taxon>Eukaryota</taxon>
        <taxon>Fungi</taxon>
        <taxon>Dikarya</taxon>
        <taxon>Ascomycota</taxon>
        <taxon>Pezizomycotina</taxon>
        <taxon>Dothideomycetes</taxon>
        <taxon>Pleosporomycetidae</taxon>
        <taxon>Pleosporales</taxon>
        <taxon>Lophiotremataceae</taxon>
        <taxon>Lophiotrema</taxon>
    </lineage>
</organism>
<reference evidence="3" key="1">
    <citation type="journal article" date="2020" name="Stud. Mycol.">
        <title>101 Dothideomycetes genomes: a test case for predicting lifestyles and emergence of pathogens.</title>
        <authorList>
            <person name="Haridas S."/>
            <person name="Albert R."/>
            <person name="Binder M."/>
            <person name="Bloem J."/>
            <person name="Labutti K."/>
            <person name="Salamov A."/>
            <person name="Andreopoulos B."/>
            <person name="Baker S."/>
            <person name="Barry K."/>
            <person name="Bills G."/>
            <person name="Bluhm B."/>
            <person name="Cannon C."/>
            <person name="Castanera R."/>
            <person name="Culley D."/>
            <person name="Daum C."/>
            <person name="Ezra D."/>
            <person name="Gonzalez J."/>
            <person name="Henrissat B."/>
            <person name="Kuo A."/>
            <person name="Liang C."/>
            <person name="Lipzen A."/>
            <person name="Lutzoni F."/>
            <person name="Magnuson J."/>
            <person name="Mondo S."/>
            <person name="Nolan M."/>
            <person name="Ohm R."/>
            <person name="Pangilinan J."/>
            <person name="Park H.-J."/>
            <person name="Ramirez L."/>
            <person name="Alfaro M."/>
            <person name="Sun H."/>
            <person name="Tritt A."/>
            <person name="Yoshinaga Y."/>
            <person name="Zwiers L.-H."/>
            <person name="Turgeon B."/>
            <person name="Goodwin S."/>
            <person name="Spatafora J."/>
            <person name="Crous P."/>
            <person name="Grigoriev I."/>
        </authorList>
    </citation>
    <scope>NUCLEOTIDE SEQUENCE</scope>
    <source>
        <strain evidence="3">CBS 627.86</strain>
    </source>
</reference>
<dbReference type="AlphaFoldDB" id="A0A6A5Z5H0"/>
<sequence length="198" mass="19151">MRSYIALLSLASGVAMAQNQTIPFYFPGADAPAAGFVASVVSANPSTTALEITCPTGTDASECGLGPGLAYSIVSTTIYEASMSVQDEVEMTLSCVSATSQMSCYISVGGSSANDPGETSAVLTGTDAAFLTATITAGAQKLSATGGSKSSGSAGSTPTGTGATGSAATPASTGAAYKFGVEGSALLALAGAAALNAW</sequence>
<accession>A0A6A5Z5H0</accession>
<keyword evidence="2" id="KW-0732">Signal</keyword>
<dbReference type="OrthoDB" id="4991875at2759"/>
<proteinExistence type="predicted"/>
<feature type="region of interest" description="Disordered" evidence="1">
    <location>
        <begin position="143"/>
        <end position="168"/>
    </location>
</feature>
<feature type="signal peptide" evidence="2">
    <location>
        <begin position="1"/>
        <end position="17"/>
    </location>
</feature>